<dbReference type="PANTHER" id="PTHR24201:SF0">
    <property type="entry name" value="ANKYRIN REPEAT DOMAIN-CONTAINING PROTEIN 37"/>
    <property type="match status" value="1"/>
</dbReference>
<name>A0A8C2B3Z2_CYPCA</name>
<dbReference type="Pfam" id="PF12796">
    <property type="entry name" value="Ank_2"/>
    <property type="match status" value="1"/>
</dbReference>
<dbReference type="PANTHER" id="PTHR24201">
    <property type="entry name" value="ANK_REP_REGION DOMAIN-CONTAINING PROTEIN"/>
    <property type="match status" value="1"/>
</dbReference>
<dbReference type="GO" id="GO:0005737">
    <property type="term" value="C:cytoplasm"/>
    <property type="evidence" value="ECO:0007669"/>
    <property type="project" value="TreeGrafter"/>
</dbReference>
<evidence type="ECO:0000256" key="2">
    <source>
        <dbReference type="ARBA" id="ARBA00023043"/>
    </source>
</evidence>
<dbReference type="Proteomes" id="UP000694700">
    <property type="component" value="Unplaced"/>
</dbReference>
<dbReference type="Gene3D" id="1.25.40.20">
    <property type="entry name" value="Ankyrin repeat-containing domain"/>
    <property type="match status" value="1"/>
</dbReference>
<evidence type="ECO:0000256" key="1">
    <source>
        <dbReference type="ARBA" id="ARBA00022737"/>
    </source>
</evidence>
<organism evidence="5 6">
    <name type="scientific">Cyprinus carpio</name>
    <name type="common">Common carp</name>
    <dbReference type="NCBI Taxonomy" id="7962"/>
    <lineage>
        <taxon>Eukaryota</taxon>
        <taxon>Metazoa</taxon>
        <taxon>Chordata</taxon>
        <taxon>Craniata</taxon>
        <taxon>Vertebrata</taxon>
        <taxon>Euteleostomi</taxon>
        <taxon>Actinopterygii</taxon>
        <taxon>Neopterygii</taxon>
        <taxon>Teleostei</taxon>
        <taxon>Ostariophysi</taxon>
        <taxon>Cypriniformes</taxon>
        <taxon>Cyprinidae</taxon>
        <taxon>Cyprininae</taxon>
        <taxon>Cyprinus</taxon>
    </lineage>
</organism>
<keyword evidence="1" id="KW-0677">Repeat</keyword>
<feature type="region of interest" description="Disordered" evidence="4">
    <location>
        <begin position="141"/>
        <end position="163"/>
    </location>
</feature>
<proteinExistence type="predicted"/>
<dbReference type="PROSITE" id="PS50297">
    <property type="entry name" value="ANK_REP_REGION"/>
    <property type="match status" value="2"/>
</dbReference>
<dbReference type="InterPro" id="IPR050776">
    <property type="entry name" value="Ank_Repeat/CDKN_Inhibitor"/>
</dbReference>
<feature type="repeat" description="ANK" evidence="3">
    <location>
        <begin position="29"/>
        <end position="61"/>
    </location>
</feature>
<sequence>MFLLETESLDCMSNLFESGFAVNGGLNGPGQSPAHLAACGGQAFCLLWLLQTGADANQQDASGETPMHKAARAGSLECISVLMASDAHFDICNTGGQTAEDIAWSCGFEECGRFLNMHRRTRALKIAPLSSLSERHILSSSLAGQKRGRECSSAQDGKKARDW</sequence>
<dbReference type="InterPro" id="IPR002110">
    <property type="entry name" value="Ankyrin_rpt"/>
</dbReference>
<dbReference type="AlphaFoldDB" id="A0A8C2B3Z2"/>
<protein>
    <submittedName>
        <fullName evidence="5">Ankyrin repeat domain 37</fullName>
    </submittedName>
</protein>
<evidence type="ECO:0000313" key="5">
    <source>
        <dbReference type="Ensembl" id="ENSCCRP00015113456.1"/>
    </source>
</evidence>
<feature type="repeat" description="ANK" evidence="3">
    <location>
        <begin position="62"/>
        <end position="94"/>
    </location>
</feature>
<accession>A0A8C2B3Z2</accession>
<dbReference type="SUPFAM" id="SSF48403">
    <property type="entry name" value="Ankyrin repeat"/>
    <property type="match status" value="1"/>
</dbReference>
<evidence type="ECO:0000313" key="6">
    <source>
        <dbReference type="Proteomes" id="UP000694700"/>
    </source>
</evidence>
<dbReference type="InterPro" id="IPR036770">
    <property type="entry name" value="Ankyrin_rpt-contain_sf"/>
</dbReference>
<evidence type="ECO:0000256" key="4">
    <source>
        <dbReference type="SAM" id="MobiDB-lite"/>
    </source>
</evidence>
<keyword evidence="2 3" id="KW-0040">ANK repeat</keyword>
<reference evidence="5" key="1">
    <citation type="submission" date="2025-08" db="UniProtKB">
        <authorList>
            <consortium name="Ensembl"/>
        </authorList>
    </citation>
    <scope>IDENTIFICATION</scope>
</reference>
<dbReference type="PROSITE" id="PS50088">
    <property type="entry name" value="ANK_REPEAT"/>
    <property type="match status" value="2"/>
</dbReference>
<dbReference type="Ensembl" id="ENSCCRT00015117042.1">
    <property type="protein sequence ID" value="ENSCCRP00015113456.1"/>
    <property type="gene ID" value="ENSCCRG00015044913.1"/>
</dbReference>
<dbReference type="SMART" id="SM00248">
    <property type="entry name" value="ANK"/>
    <property type="match status" value="2"/>
</dbReference>
<evidence type="ECO:0000256" key="3">
    <source>
        <dbReference type="PROSITE-ProRule" id="PRU00023"/>
    </source>
</evidence>